<dbReference type="EMBL" id="CP073100">
    <property type="protein sequence ID" value="QUE51272.1"/>
    <property type="molecule type" value="Genomic_DNA"/>
</dbReference>
<name>A0A975IZG5_9BACT</name>
<gene>
    <name evidence="2" type="ORF">KBB96_20755</name>
</gene>
<feature type="transmembrane region" description="Helical" evidence="1">
    <location>
        <begin position="16"/>
        <end position="33"/>
    </location>
</feature>
<accession>A0A975IZG5</accession>
<keyword evidence="1" id="KW-0472">Membrane</keyword>
<reference evidence="2" key="1">
    <citation type="submission" date="2021-04" db="EMBL/GenBank/DDBJ databases">
        <title>Luteolibacter sp. 32A isolated from the skin of an Anderson's salamander (Ambystoma andersonii).</title>
        <authorList>
            <person name="Spergser J."/>
            <person name="Busse H.-J."/>
        </authorList>
    </citation>
    <scope>NUCLEOTIDE SEQUENCE</scope>
    <source>
        <strain evidence="2">32A</strain>
    </source>
</reference>
<evidence type="ECO:0000313" key="3">
    <source>
        <dbReference type="Proteomes" id="UP000676169"/>
    </source>
</evidence>
<dbReference type="KEGG" id="lamb:KBB96_20755"/>
<keyword evidence="1" id="KW-0812">Transmembrane</keyword>
<keyword evidence="3" id="KW-1185">Reference proteome</keyword>
<feature type="transmembrane region" description="Helical" evidence="1">
    <location>
        <begin position="39"/>
        <end position="56"/>
    </location>
</feature>
<organism evidence="2 3">
    <name type="scientific">Luteolibacter ambystomatis</name>
    <dbReference type="NCBI Taxonomy" id="2824561"/>
    <lineage>
        <taxon>Bacteria</taxon>
        <taxon>Pseudomonadati</taxon>
        <taxon>Verrucomicrobiota</taxon>
        <taxon>Verrucomicrobiia</taxon>
        <taxon>Verrucomicrobiales</taxon>
        <taxon>Verrucomicrobiaceae</taxon>
        <taxon>Luteolibacter</taxon>
    </lineage>
</organism>
<dbReference type="RefSeq" id="WP_211631411.1">
    <property type="nucleotide sequence ID" value="NZ_CP073100.1"/>
</dbReference>
<dbReference type="Proteomes" id="UP000676169">
    <property type="component" value="Chromosome"/>
</dbReference>
<evidence type="ECO:0000256" key="1">
    <source>
        <dbReference type="SAM" id="Phobius"/>
    </source>
</evidence>
<keyword evidence="1" id="KW-1133">Transmembrane helix</keyword>
<sequence>MIRCADQLIAGHKKGVRRMIPWMILLGVLSVLFPKSPWMVIPFLLMMLAVGGFLMARRRDVREIACSSCGGACRDGYKCGPLVLICDQCGEVHQTDCVIEKAGPRRSF</sequence>
<dbReference type="AlphaFoldDB" id="A0A975IZG5"/>
<proteinExistence type="predicted"/>
<evidence type="ECO:0000313" key="2">
    <source>
        <dbReference type="EMBL" id="QUE51272.1"/>
    </source>
</evidence>
<protein>
    <submittedName>
        <fullName evidence="2">Uncharacterized protein</fullName>
    </submittedName>
</protein>